<proteinExistence type="predicted"/>
<protein>
    <recommendedName>
        <fullName evidence="3">Cysteine-rich CPXCG</fullName>
    </recommendedName>
</protein>
<dbReference type="PATRIC" id="fig|869212.3.peg.1625"/>
<evidence type="ECO:0000313" key="2">
    <source>
        <dbReference type="Proteomes" id="UP000006048"/>
    </source>
</evidence>
<dbReference type="Proteomes" id="UP000006048">
    <property type="component" value="Chromosome"/>
</dbReference>
<dbReference type="InterPro" id="IPR025990">
    <property type="entry name" value="zinc_ribbon_bacterial"/>
</dbReference>
<dbReference type="KEGG" id="tpx:Turpa_1632"/>
<organism evidence="1 2">
    <name type="scientific">Turneriella parva (strain ATCC BAA-1111 / DSM 21527 / NCTC 11395 / H)</name>
    <name type="common">Leptospira parva</name>
    <dbReference type="NCBI Taxonomy" id="869212"/>
    <lineage>
        <taxon>Bacteria</taxon>
        <taxon>Pseudomonadati</taxon>
        <taxon>Spirochaetota</taxon>
        <taxon>Spirochaetia</taxon>
        <taxon>Leptospirales</taxon>
        <taxon>Leptospiraceae</taxon>
        <taxon>Turneriella</taxon>
    </lineage>
</organism>
<reference evidence="1 2" key="1">
    <citation type="submission" date="2012-06" db="EMBL/GenBank/DDBJ databases">
        <title>The complete chromosome of genome of Turneriella parva DSM 21527.</title>
        <authorList>
            <consortium name="US DOE Joint Genome Institute (JGI-PGF)"/>
            <person name="Lucas S."/>
            <person name="Han J."/>
            <person name="Lapidus A."/>
            <person name="Bruce D."/>
            <person name="Goodwin L."/>
            <person name="Pitluck S."/>
            <person name="Peters L."/>
            <person name="Kyrpides N."/>
            <person name="Mavromatis K."/>
            <person name="Ivanova N."/>
            <person name="Mikhailova N."/>
            <person name="Chertkov O."/>
            <person name="Detter J.C."/>
            <person name="Tapia R."/>
            <person name="Han C."/>
            <person name="Land M."/>
            <person name="Hauser L."/>
            <person name="Markowitz V."/>
            <person name="Cheng J.-F."/>
            <person name="Hugenholtz P."/>
            <person name="Woyke T."/>
            <person name="Wu D."/>
            <person name="Gronow S."/>
            <person name="Wellnitz S."/>
            <person name="Brambilla E."/>
            <person name="Klenk H.-P."/>
            <person name="Eisen J.A."/>
        </authorList>
    </citation>
    <scope>NUCLEOTIDE SEQUENCE [LARGE SCALE GENOMIC DNA]</scope>
    <source>
        <strain evidence="2">ATCC BAA-1111 / DSM 21527 / NCTC 11395 / H</strain>
    </source>
</reference>
<sequence>MDFQSEHMFDCPACGAPISVVLETFAEPTTQDYIEDCEVCCRPLHIRYSSAEYELESVRVRTTDE</sequence>
<evidence type="ECO:0000313" key="1">
    <source>
        <dbReference type="EMBL" id="AFM12280.1"/>
    </source>
</evidence>
<dbReference type="STRING" id="869212.Turpa_1632"/>
<dbReference type="EMBL" id="CP002959">
    <property type="protein sequence ID" value="AFM12280.1"/>
    <property type="molecule type" value="Genomic_DNA"/>
</dbReference>
<keyword evidence="2" id="KW-1185">Reference proteome</keyword>
<name>I4B4S3_TURPD</name>
<accession>I4B4S3</accession>
<dbReference type="AlphaFoldDB" id="I4B4S3"/>
<dbReference type="Pfam" id="PF14255">
    <property type="entry name" value="Zn_ribbon_21"/>
    <property type="match status" value="1"/>
</dbReference>
<evidence type="ECO:0008006" key="3">
    <source>
        <dbReference type="Google" id="ProtNLM"/>
    </source>
</evidence>
<dbReference type="HOGENOM" id="CLU_189936_1_0_12"/>
<gene>
    <name evidence="1" type="ordered locus">Turpa_1632</name>
</gene>